<name>A0A397S7Y0_9GLOM</name>
<proteinExistence type="predicted"/>
<organism evidence="1 2">
    <name type="scientific">Glomus cerebriforme</name>
    <dbReference type="NCBI Taxonomy" id="658196"/>
    <lineage>
        <taxon>Eukaryota</taxon>
        <taxon>Fungi</taxon>
        <taxon>Fungi incertae sedis</taxon>
        <taxon>Mucoromycota</taxon>
        <taxon>Glomeromycotina</taxon>
        <taxon>Glomeromycetes</taxon>
        <taxon>Glomerales</taxon>
        <taxon>Glomeraceae</taxon>
        <taxon>Glomus</taxon>
    </lineage>
</organism>
<evidence type="ECO:0000313" key="2">
    <source>
        <dbReference type="Proteomes" id="UP000265703"/>
    </source>
</evidence>
<evidence type="ECO:0000313" key="1">
    <source>
        <dbReference type="EMBL" id="RIA82453.1"/>
    </source>
</evidence>
<dbReference type="EMBL" id="QKYT01000664">
    <property type="protein sequence ID" value="RIA82453.1"/>
    <property type="molecule type" value="Genomic_DNA"/>
</dbReference>
<keyword evidence="2" id="KW-1185">Reference proteome</keyword>
<sequence>MSAIVTTILDPSYREFHEIIMISLFRTLYSCIRVNRAFCRIFIPILWRNPFKFVKDDDKLIKIFNTLTQCLDASNNSYLVLNESIKIKDLPTSKAYFQYHNFIKEFELNPLQRRMRLWTSNNENRYDSLNIYYNDLLSGPRLFHKNSTNLIPSITDNFLKLQNSLSPNIQHLEISINTDRTHIDLLKNLINFI</sequence>
<dbReference type="OrthoDB" id="2346601at2759"/>
<dbReference type="Proteomes" id="UP000265703">
    <property type="component" value="Unassembled WGS sequence"/>
</dbReference>
<dbReference type="AlphaFoldDB" id="A0A397S7Y0"/>
<gene>
    <name evidence="1" type="ORF">C1645_835331</name>
</gene>
<protein>
    <submittedName>
        <fullName evidence="1">Uncharacterized protein</fullName>
    </submittedName>
</protein>
<accession>A0A397S7Y0</accession>
<reference evidence="1 2" key="1">
    <citation type="submission" date="2018-06" db="EMBL/GenBank/DDBJ databases">
        <title>Comparative genomics reveals the genomic features of Rhizophagus irregularis, R. cerebriforme, R. diaphanum and Gigaspora rosea, and their symbiotic lifestyle signature.</title>
        <authorList>
            <person name="Morin E."/>
            <person name="San Clemente H."/>
            <person name="Chen E.C.H."/>
            <person name="De La Providencia I."/>
            <person name="Hainaut M."/>
            <person name="Kuo A."/>
            <person name="Kohler A."/>
            <person name="Murat C."/>
            <person name="Tang N."/>
            <person name="Roy S."/>
            <person name="Loubradou J."/>
            <person name="Henrissat B."/>
            <person name="Grigoriev I.V."/>
            <person name="Corradi N."/>
            <person name="Roux C."/>
            <person name="Martin F.M."/>
        </authorList>
    </citation>
    <scope>NUCLEOTIDE SEQUENCE [LARGE SCALE GENOMIC DNA]</scope>
    <source>
        <strain evidence="1 2">DAOM 227022</strain>
    </source>
</reference>
<comment type="caution">
    <text evidence="1">The sequence shown here is derived from an EMBL/GenBank/DDBJ whole genome shotgun (WGS) entry which is preliminary data.</text>
</comment>